<keyword evidence="2" id="KW-1185">Reference proteome</keyword>
<organism evidence="1 2">
    <name type="scientific">Puccinia sorghi</name>
    <dbReference type="NCBI Taxonomy" id="27349"/>
    <lineage>
        <taxon>Eukaryota</taxon>
        <taxon>Fungi</taxon>
        <taxon>Dikarya</taxon>
        <taxon>Basidiomycota</taxon>
        <taxon>Pucciniomycotina</taxon>
        <taxon>Pucciniomycetes</taxon>
        <taxon>Pucciniales</taxon>
        <taxon>Pucciniaceae</taxon>
        <taxon>Puccinia</taxon>
    </lineage>
</organism>
<dbReference type="AlphaFoldDB" id="A0A0L6V9E2"/>
<dbReference type="EMBL" id="LAVV01007034">
    <property type="protein sequence ID" value="KNZ57363.1"/>
    <property type="molecule type" value="Genomic_DNA"/>
</dbReference>
<evidence type="ECO:0000313" key="2">
    <source>
        <dbReference type="Proteomes" id="UP000037035"/>
    </source>
</evidence>
<dbReference type="VEuPathDB" id="FungiDB:VP01_2178g1"/>
<sequence>MKKLVSLATNLFPGCSVQKTVTRECLLLELKKDTYLSRIFTVKPKSTQHTMEEDSQVHCLHRQGLSPLDMYSLLALILIIYASPLVDESTFCDRELLSTFAQSSCGAPSHQLIIHQNPEHLRQTLILQRSKNTSLNTVWCSICVTMPKAQGRGIRRKCHHGRARIYTHGQTTITWIGKYVSTRNGTQDVSRLGDFVSQPGIEQRM</sequence>
<dbReference type="Proteomes" id="UP000037035">
    <property type="component" value="Unassembled WGS sequence"/>
</dbReference>
<gene>
    <name evidence="1" type="ORF">VP01_2178g1</name>
</gene>
<proteinExistence type="predicted"/>
<name>A0A0L6V9E2_9BASI</name>
<reference evidence="1 2" key="1">
    <citation type="submission" date="2015-08" db="EMBL/GenBank/DDBJ databases">
        <title>Next Generation Sequencing and Analysis of the Genome of Puccinia sorghi L Schw, the Causal Agent of Maize Common Rust.</title>
        <authorList>
            <person name="Rochi L."/>
            <person name="Burguener G."/>
            <person name="Darino M."/>
            <person name="Turjanski A."/>
            <person name="Kreff E."/>
            <person name="Dieguez M.J."/>
            <person name="Sacco F."/>
        </authorList>
    </citation>
    <scope>NUCLEOTIDE SEQUENCE [LARGE SCALE GENOMIC DNA]</scope>
    <source>
        <strain evidence="1 2">RO10H11247</strain>
    </source>
</reference>
<evidence type="ECO:0000313" key="1">
    <source>
        <dbReference type="EMBL" id="KNZ57363.1"/>
    </source>
</evidence>
<protein>
    <submittedName>
        <fullName evidence="1">Uncharacterized protein</fullName>
    </submittedName>
</protein>
<accession>A0A0L6V9E2</accession>
<comment type="caution">
    <text evidence="1">The sequence shown here is derived from an EMBL/GenBank/DDBJ whole genome shotgun (WGS) entry which is preliminary data.</text>
</comment>